<gene>
    <name evidence="7" type="ORF">JOC83_001067</name>
</gene>
<reference evidence="7 8" key="1">
    <citation type="submission" date="2021-01" db="EMBL/GenBank/DDBJ databases">
        <title>Genomic Encyclopedia of Type Strains, Phase IV (KMG-IV): sequencing the most valuable type-strain genomes for metagenomic binning, comparative biology and taxonomic classification.</title>
        <authorList>
            <person name="Goeker M."/>
        </authorList>
    </citation>
    <scope>NUCLEOTIDE SEQUENCE [LARGE SCALE GENOMIC DNA]</scope>
    <source>
        <strain evidence="7 8">DSM 104297</strain>
    </source>
</reference>
<feature type="transmembrane region" description="Helical" evidence="5">
    <location>
        <begin position="173"/>
        <end position="201"/>
    </location>
</feature>
<evidence type="ECO:0000256" key="3">
    <source>
        <dbReference type="ARBA" id="ARBA00022989"/>
    </source>
</evidence>
<name>A0ABS2QSF3_9BACI</name>
<feature type="transmembrane region" description="Helical" evidence="5">
    <location>
        <begin position="316"/>
        <end position="343"/>
    </location>
</feature>
<keyword evidence="3 5" id="KW-1133">Transmembrane helix</keyword>
<dbReference type="Pfam" id="PF12698">
    <property type="entry name" value="ABC2_membrane_3"/>
    <property type="match status" value="1"/>
</dbReference>
<comment type="subcellular location">
    <subcellularLocation>
        <location evidence="1">Membrane</location>
        <topology evidence="1">Multi-pass membrane protein</topology>
    </subcellularLocation>
</comment>
<evidence type="ECO:0000256" key="4">
    <source>
        <dbReference type="ARBA" id="ARBA00023136"/>
    </source>
</evidence>
<dbReference type="RefSeq" id="WP_205184914.1">
    <property type="nucleotide sequence ID" value="NZ_JAFBFC010000002.1"/>
</dbReference>
<feature type="transmembrane region" description="Helical" evidence="5">
    <location>
        <begin position="268"/>
        <end position="295"/>
    </location>
</feature>
<dbReference type="Gene3D" id="3.40.1710.10">
    <property type="entry name" value="abc type-2 transporter like domain"/>
    <property type="match status" value="1"/>
</dbReference>
<protein>
    <submittedName>
        <fullName evidence="7">Sodium transport system permease protein</fullName>
    </submittedName>
</protein>
<evidence type="ECO:0000259" key="6">
    <source>
        <dbReference type="Pfam" id="PF12698"/>
    </source>
</evidence>
<keyword evidence="8" id="KW-1185">Reference proteome</keyword>
<dbReference type="PANTHER" id="PTHR43471:SF3">
    <property type="entry name" value="ABC TRANSPORTER PERMEASE PROTEIN NATB"/>
    <property type="match status" value="1"/>
</dbReference>
<evidence type="ECO:0000313" key="7">
    <source>
        <dbReference type="EMBL" id="MBM7702233.1"/>
    </source>
</evidence>
<organism evidence="7 8">
    <name type="scientific">Priestia iocasae</name>
    <dbReference type="NCBI Taxonomy" id="2291674"/>
    <lineage>
        <taxon>Bacteria</taxon>
        <taxon>Bacillati</taxon>
        <taxon>Bacillota</taxon>
        <taxon>Bacilli</taxon>
        <taxon>Bacillales</taxon>
        <taxon>Bacillaceae</taxon>
        <taxon>Priestia</taxon>
    </lineage>
</organism>
<comment type="caution">
    <text evidence="7">The sequence shown here is derived from an EMBL/GenBank/DDBJ whole genome shotgun (WGS) entry which is preliminary data.</text>
</comment>
<evidence type="ECO:0000256" key="2">
    <source>
        <dbReference type="ARBA" id="ARBA00022692"/>
    </source>
</evidence>
<feature type="transmembrane region" description="Helical" evidence="5">
    <location>
        <begin position="355"/>
        <end position="378"/>
    </location>
</feature>
<sequence length="388" mass="43102">MIGHVYKKELKDSFRDKKTIYLSVLLPILFNIGILFFFDMYISNQGKDEMNVVVNEQADNTVVQWMEQGENITIERVEDPVKAVEEGKALVAVEIDEQFMTRLQNMEAPNVTVYADQSSVKASATSESILGILSIQREQVLAQRLQELDIQTSTINPFEVKMEGLSGDDDGSLYIIAIFAQLVIVMGVMMGGMPAASDLFAGEKERNTMEALLMTPAKRLDLIVGKWLTIATLGMLSGVFSVVTFVLFVQYGTKTLVDALNISDNTLFFTGSLIVGIIVFSLLVACVFVVLSLIANTMKEAQNYISPMMTVAMIPYFLLIGTSVNELTVTHFLIPFFNIYALIKQLIYGVYDVTSMLYVAGSSIVVIAITFTLAYMMFTKSRWVLGKS</sequence>
<dbReference type="PANTHER" id="PTHR43471">
    <property type="entry name" value="ABC TRANSPORTER PERMEASE"/>
    <property type="match status" value="1"/>
</dbReference>
<proteinExistence type="predicted"/>
<evidence type="ECO:0000313" key="8">
    <source>
        <dbReference type="Proteomes" id="UP000809829"/>
    </source>
</evidence>
<feature type="transmembrane region" description="Helical" evidence="5">
    <location>
        <begin position="222"/>
        <end position="248"/>
    </location>
</feature>
<dbReference type="InterPro" id="IPR013525">
    <property type="entry name" value="ABC2_TM"/>
</dbReference>
<dbReference type="Proteomes" id="UP000809829">
    <property type="component" value="Unassembled WGS sequence"/>
</dbReference>
<evidence type="ECO:0000256" key="5">
    <source>
        <dbReference type="SAM" id="Phobius"/>
    </source>
</evidence>
<feature type="domain" description="ABC-2 type transporter transmembrane" evidence="6">
    <location>
        <begin position="17"/>
        <end position="374"/>
    </location>
</feature>
<feature type="transmembrane region" description="Helical" evidence="5">
    <location>
        <begin position="20"/>
        <end position="42"/>
    </location>
</feature>
<keyword evidence="2 5" id="KW-0812">Transmembrane</keyword>
<accession>A0ABS2QSF3</accession>
<evidence type="ECO:0000256" key="1">
    <source>
        <dbReference type="ARBA" id="ARBA00004141"/>
    </source>
</evidence>
<keyword evidence="4 5" id="KW-0472">Membrane</keyword>
<dbReference type="EMBL" id="JAFBFC010000002">
    <property type="protein sequence ID" value="MBM7702233.1"/>
    <property type="molecule type" value="Genomic_DNA"/>
</dbReference>